<evidence type="ECO:0000256" key="1">
    <source>
        <dbReference type="SAM" id="MobiDB-lite"/>
    </source>
</evidence>
<evidence type="ECO:0000313" key="2">
    <source>
        <dbReference type="EMBL" id="KAG2614412.1"/>
    </source>
</evidence>
<organism evidence="2 3">
    <name type="scientific">Panicum virgatum</name>
    <name type="common">Blackwell switchgrass</name>
    <dbReference type="NCBI Taxonomy" id="38727"/>
    <lineage>
        <taxon>Eukaryota</taxon>
        <taxon>Viridiplantae</taxon>
        <taxon>Streptophyta</taxon>
        <taxon>Embryophyta</taxon>
        <taxon>Tracheophyta</taxon>
        <taxon>Spermatophyta</taxon>
        <taxon>Magnoliopsida</taxon>
        <taxon>Liliopsida</taxon>
        <taxon>Poales</taxon>
        <taxon>Poaceae</taxon>
        <taxon>PACMAD clade</taxon>
        <taxon>Panicoideae</taxon>
        <taxon>Panicodae</taxon>
        <taxon>Paniceae</taxon>
        <taxon>Panicinae</taxon>
        <taxon>Panicum</taxon>
        <taxon>Panicum sect. Hiantes</taxon>
    </lineage>
</organism>
<protein>
    <submittedName>
        <fullName evidence="2">Uncharacterized protein</fullName>
    </submittedName>
</protein>
<reference evidence="2" key="1">
    <citation type="submission" date="2020-05" db="EMBL/GenBank/DDBJ databases">
        <title>WGS assembly of Panicum virgatum.</title>
        <authorList>
            <person name="Lovell J.T."/>
            <person name="Jenkins J."/>
            <person name="Shu S."/>
            <person name="Juenger T.E."/>
            <person name="Schmutz J."/>
        </authorList>
    </citation>
    <scope>NUCLEOTIDE SEQUENCE</scope>
    <source>
        <strain evidence="2">AP13</strain>
    </source>
</reference>
<sequence length="166" mass="18195">MQKKHKPLSSFFSPGPPLHRTRGFALLCLRLKAPPHRSSPHLQQQQQQQQRCAGGGETTRPPDPCPCDCSRSDSELQAWYDNSTSSPPPIHFISSWILESRSGVVEFPTTYYSSFLRHPSLSAIAPPTLPLPQIQAAPAPILEIDASPSLLVSSFSSSKSQSIHPS</sequence>
<accession>A0A8T0TQR6</accession>
<gene>
    <name evidence="2" type="ORF">PVAP13_4KG386103</name>
</gene>
<comment type="caution">
    <text evidence="2">The sequence shown here is derived from an EMBL/GenBank/DDBJ whole genome shotgun (WGS) entry which is preliminary data.</text>
</comment>
<keyword evidence="3" id="KW-1185">Reference proteome</keyword>
<dbReference type="AlphaFoldDB" id="A0A8T0TQR6"/>
<dbReference type="EMBL" id="CM029043">
    <property type="protein sequence ID" value="KAG2614412.1"/>
    <property type="molecule type" value="Genomic_DNA"/>
</dbReference>
<evidence type="ECO:0000313" key="3">
    <source>
        <dbReference type="Proteomes" id="UP000823388"/>
    </source>
</evidence>
<dbReference type="Proteomes" id="UP000823388">
    <property type="component" value="Chromosome 4K"/>
</dbReference>
<name>A0A8T0TQR6_PANVG</name>
<feature type="region of interest" description="Disordered" evidence="1">
    <location>
        <begin position="35"/>
        <end position="67"/>
    </location>
</feature>
<proteinExistence type="predicted"/>